<evidence type="ECO:0000313" key="2">
    <source>
        <dbReference type="EMBL" id="QHT78815.1"/>
    </source>
</evidence>
<dbReference type="AlphaFoldDB" id="A0A6C0HF78"/>
<name>A0A6C0HF78_9ZZZZ</name>
<reference evidence="2" key="1">
    <citation type="journal article" date="2020" name="Nature">
        <title>Giant virus diversity and host interactions through global metagenomics.</title>
        <authorList>
            <person name="Schulz F."/>
            <person name="Roux S."/>
            <person name="Paez-Espino D."/>
            <person name="Jungbluth S."/>
            <person name="Walsh D.A."/>
            <person name="Denef V.J."/>
            <person name="McMahon K.D."/>
            <person name="Konstantinidis K.T."/>
            <person name="Eloe-Fadrosh E.A."/>
            <person name="Kyrpides N.C."/>
            <person name="Woyke T."/>
        </authorList>
    </citation>
    <scope>NUCLEOTIDE SEQUENCE</scope>
    <source>
        <strain evidence="2">GVMAG-M-3300023179-92</strain>
    </source>
</reference>
<organism evidence="2">
    <name type="scientific">viral metagenome</name>
    <dbReference type="NCBI Taxonomy" id="1070528"/>
    <lineage>
        <taxon>unclassified sequences</taxon>
        <taxon>metagenomes</taxon>
        <taxon>organismal metagenomes</taxon>
    </lineage>
</organism>
<evidence type="ECO:0000256" key="1">
    <source>
        <dbReference type="SAM" id="Phobius"/>
    </source>
</evidence>
<accession>A0A6C0HF78</accession>
<keyword evidence="1" id="KW-1133">Transmembrane helix</keyword>
<feature type="transmembrane region" description="Helical" evidence="1">
    <location>
        <begin position="104"/>
        <end position="121"/>
    </location>
</feature>
<protein>
    <submittedName>
        <fullName evidence="2">Uncharacterized protein</fullName>
    </submittedName>
</protein>
<keyword evidence="1" id="KW-0472">Membrane</keyword>
<proteinExistence type="predicted"/>
<dbReference type="EMBL" id="MN739939">
    <property type="protein sequence ID" value="QHT78815.1"/>
    <property type="molecule type" value="Genomic_DNA"/>
</dbReference>
<keyword evidence="1" id="KW-0812">Transmembrane</keyword>
<sequence length="122" mass="13717">MALDYDSLNYVRTPVYSITSGIAPSPSFITKNSSMDMANPSSAKSLYSSRQDSPFYNPEVVASYPIPVTAIPLKQPLNKPLEKSDTKVQPRIIYQKEFSTSSNINLITWLIIFLLFVLFMSK</sequence>